<dbReference type="OrthoDB" id="370375at2"/>
<dbReference type="AlphaFoldDB" id="A0A368HIW8"/>
<keyword evidence="3" id="KW-1185">Reference proteome</keyword>
<gene>
    <name evidence="2" type="ORF">C4900_06325</name>
</gene>
<protein>
    <submittedName>
        <fullName evidence="2">DUF2784 domain-containing protein</fullName>
    </submittedName>
</protein>
<evidence type="ECO:0000313" key="2">
    <source>
        <dbReference type="EMBL" id="RCN59314.1"/>
    </source>
</evidence>
<dbReference type="InterPro" id="IPR021218">
    <property type="entry name" value="DUF2784"/>
</dbReference>
<name>A0A368HIW8_9GAMM</name>
<feature type="transmembrane region" description="Helical" evidence="1">
    <location>
        <begin position="82"/>
        <end position="101"/>
    </location>
</feature>
<dbReference type="EMBL" id="PSYR01000001">
    <property type="protein sequence ID" value="RCN59314.1"/>
    <property type="molecule type" value="Genomic_DNA"/>
</dbReference>
<reference evidence="2 3" key="1">
    <citation type="submission" date="2018-02" db="EMBL/GenBank/DDBJ databases">
        <title>Insights into the biology of acidophilic members of the Acidiferrobacteraceae family derived from comparative genomic analyses.</title>
        <authorList>
            <person name="Issotta F."/>
            <person name="Thyssen C."/>
            <person name="Mena C."/>
            <person name="Moya A."/>
            <person name="Bellenberg S."/>
            <person name="Sproer C."/>
            <person name="Covarrubias P.C."/>
            <person name="Sand W."/>
            <person name="Quatrini R."/>
            <person name="Vera M."/>
        </authorList>
    </citation>
    <scope>NUCLEOTIDE SEQUENCE [LARGE SCALE GENOMIC DNA]</scope>
    <source>
        <strain evidence="3">m-1</strain>
    </source>
</reference>
<dbReference type="Proteomes" id="UP000253250">
    <property type="component" value="Unassembled WGS sequence"/>
</dbReference>
<keyword evidence="1" id="KW-0812">Transmembrane</keyword>
<feature type="transmembrane region" description="Helical" evidence="1">
    <location>
        <begin position="122"/>
        <end position="149"/>
    </location>
</feature>
<dbReference type="Pfam" id="PF10861">
    <property type="entry name" value="DUF2784"/>
    <property type="match status" value="1"/>
</dbReference>
<keyword evidence="1" id="KW-1133">Transmembrane helix</keyword>
<proteinExistence type="predicted"/>
<feature type="transmembrane region" description="Helical" evidence="1">
    <location>
        <begin position="40"/>
        <end position="62"/>
    </location>
</feature>
<comment type="caution">
    <text evidence="2">The sequence shown here is derived from an EMBL/GenBank/DDBJ whole genome shotgun (WGS) entry which is preliminary data.</text>
</comment>
<keyword evidence="1" id="KW-0472">Membrane</keyword>
<organism evidence="2 3">
    <name type="scientific">Acidiferrobacter thiooxydans</name>
    <dbReference type="NCBI Taxonomy" id="163359"/>
    <lineage>
        <taxon>Bacteria</taxon>
        <taxon>Pseudomonadati</taxon>
        <taxon>Pseudomonadota</taxon>
        <taxon>Gammaproteobacteria</taxon>
        <taxon>Acidiferrobacterales</taxon>
        <taxon>Acidiferrobacteraceae</taxon>
        <taxon>Acidiferrobacter</taxon>
    </lineage>
</organism>
<accession>A0A368HIW8</accession>
<dbReference type="RefSeq" id="WP_147267140.1">
    <property type="nucleotide sequence ID" value="NZ_PSYR01000001.1"/>
</dbReference>
<evidence type="ECO:0000313" key="3">
    <source>
        <dbReference type="Proteomes" id="UP000253250"/>
    </source>
</evidence>
<sequence>MGVAYYPFPSRIRAAAYQGWPPVSGTEEAGMMIQSYAADAILIVHFAYVAFVASGFLLIPLGAWRVWRWTRSVRYRVLHGVAIGYVACEQLLGITCPLTLWEYRLRGGEGAPRAFVPRLLQAILFHAWPPMVFTGLYLGLVALAVFYWWRLPPDHY</sequence>
<evidence type="ECO:0000256" key="1">
    <source>
        <dbReference type="SAM" id="Phobius"/>
    </source>
</evidence>